<keyword evidence="2" id="KW-0732">Signal</keyword>
<gene>
    <name evidence="3" type="ORF">AAND1436_LOCUS35132</name>
</gene>
<sequence length="180" mass="18853">MRRATVFAAALAASAAIAQAASVTKDQQPAAFRAAPQLQDEALVNASMEDPWIGRALEQIGAVLSESPLTTGAAMARHIMGTPEGEMGHLEASLLSLGAVVDQQPANSTGHHRHHRRGVQGRATANPTLKGHMFGGLPWIFISPVVAGVSVVVLVHAISLWSEFTHTKGATLPGEIGEEM</sequence>
<keyword evidence="1" id="KW-0812">Transmembrane</keyword>
<feature type="chain" id="PRO_5031526945" evidence="2">
    <location>
        <begin position="21"/>
        <end position="180"/>
    </location>
</feature>
<feature type="transmembrane region" description="Helical" evidence="1">
    <location>
        <begin position="136"/>
        <end position="158"/>
    </location>
</feature>
<keyword evidence="1" id="KW-1133">Transmembrane helix</keyword>
<protein>
    <submittedName>
        <fullName evidence="3">Uncharacterized protein</fullName>
    </submittedName>
</protein>
<feature type="signal peptide" evidence="2">
    <location>
        <begin position="1"/>
        <end position="20"/>
    </location>
</feature>
<proteinExistence type="predicted"/>
<evidence type="ECO:0000256" key="2">
    <source>
        <dbReference type="SAM" id="SignalP"/>
    </source>
</evidence>
<name>A0A7S2MM44_9DINO</name>
<evidence type="ECO:0000256" key="1">
    <source>
        <dbReference type="SAM" id="Phobius"/>
    </source>
</evidence>
<dbReference type="AlphaFoldDB" id="A0A7S2MM44"/>
<accession>A0A7S2MM44</accession>
<reference evidence="3" key="1">
    <citation type="submission" date="2021-01" db="EMBL/GenBank/DDBJ databases">
        <authorList>
            <person name="Corre E."/>
            <person name="Pelletier E."/>
            <person name="Niang G."/>
            <person name="Scheremetjew M."/>
            <person name="Finn R."/>
            <person name="Kale V."/>
            <person name="Holt S."/>
            <person name="Cochrane G."/>
            <person name="Meng A."/>
            <person name="Brown T."/>
            <person name="Cohen L."/>
        </authorList>
    </citation>
    <scope>NUCLEOTIDE SEQUENCE</scope>
    <source>
        <strain evidence="3">CCMP2222</strain>
    </source>
</reference>
<evidence type="ECO:0000313" key="3">
    <source>
        <dbReference type="EMBL" id="CAD9491242.1"/>
    </source>
</evidence>
<dbReference type="EMBL" id="HBGQ01073250">
    <property type="protein sequence ID" value="CAD9491242.1"/>
    <property type="molecule type" value="Transcribed_RNA"/>
</dbReference>
<keyword evidence="1" id="KW-0472">Membrane</keyword>
<organism evidence="3">
    <name type="scientific">Alexandrium andersonii</name>
    <dbReference type="NCBI Taxonomy" id="327968"/>
    <lineage>
        <taxon>Eukaryota</taxon>
        <taxon>Sar</taxon>
        <taxon>Alveolata</taxon>
        <taxon>Dinophyceae</taxon>
        <taxon>Gonyaulacales</taxon>
        <taxon>Pyrocystaceae</taxon>
        <taxon>Alexandrium</taxon>
    </lineage>
</organism>